<evidence type="ECO:0000313" key="1">
    <source>
        <dbReference type="EMBL" id="GGC52292.1"/>
    </source>
</evidence>
<name>A0ABQ1N696_9BACT</name>
<dbReference type="EMBL" id="BMFD01000017">
    <property type="protein sequence ID" value="GGC52292.1"/>
    <property type="molecule type" value="Genomic_DNA"/>
</dbReference>
<dbReference type="Proteomes" id="UP000635885">
    <property type="component" value="Unassembled WGS sequence"/>
</dbReference>
<sequence>MPKFRITMSQKSDGQKVEKIMEGRELQTVITVAKMIFEEFEDIEVEEIQSIYDRQIISSVLPTGREVELQSFSFHLTYENMIEGEPDREGNQQILDFLKRKFEKDEVPTYIHQPSEHVINNELPLFYGIAYWKCYKKMEPEKWSSELRVIWFMESVDQINFRELIGTSLLGVDWEKYSVRYDPRDL</sequence>
<evidence type="ECO:0000313" key="2">
    <source>
        <dbReference type="Proteomes" id="UP000635885"/>
    </source>
</evidence>
<gene>
    <name evidence="1" type="ORF">GCM10010993_33480</name>
</gene>
<reference evidence="2" key="1">
    <citation type="journal article" date="2019" name="Int. J. Syst. Evol. Microbiol.">
        <title>The Global Catalogue of Microorganisms (GCM) 10K type strain sequencing project: providing services to taxonomists for standard genome sequencing and annotation.</title>
        <authorList>
            <consortium name="The Broad Institute Genomics Platform"/>
            <consortium name="The Broad Institute Genome Sequencing Center for Infectious Disease"/>
            <person name="Wu L."/>
            <person name="Ma J."/>
        </authorList>
    </citation>
    <scope>NUCLEOTIDE SEQUENCE [LARGE SCALE GENOMIC DNA]</scope>
    <source>
        <strain evidence="2">CGMCC 1.12479</strain>
    </source>
</reference>
<accession>A0ABQ1N696</accession>
<organism evidence="1 2">
    <name type="scientific">Belliella aquatica</name>
    <dbReference type="NCBI Taxonomy" id="1323734"/>
    <lineage>
        <taxon>Bacteria</taxon>
        <taxon>Pseudomonadati</taxon>
        <taxon>Bacteroidota</taxon>
        <taxon>Cytophagia</taxon>
        <taxon>Cytophagales</taxon>
        <taxon>Cyclobacteriaceae</taxon>
        <taxon>Belliella</taxon>
    </lineage>
</organism>
<protein>
    <submittedName>
        <fullName evidence="1">Uncharacterized protein</fullName>
    </submittedName>
</protein>
<proteinExistence type="predicted"/>
<comment type="caution">
    <text evidence="1">The sequence shown here is derived from an EMBL/GenBank/DDBJ whole genome shotgun (WGS) entry which is preliminary data.</text>
</comment>
<dbReference type="RefSeq" id="WP_188444252.1">
    <property type="nucleotide sequence ID" value="NZ_BMFD01000017.1"/>
</dbReference>
<keyword evidence="2" id="KW-1185">Reference proteome</keyword>